<dbReference type="SMART" id="SM00388">
    <property type="entry name" value="HisKA"/>
    <property type="match status" value="1"/>
</dbReference>
<dbReference type="InterPro" id="IPR005467">
    <property type="entry name" value="His_kinase_dom"/>
</dbReference>
<dbReference type="Pfam" id="PF08447">
    <property type="entry name" value="PAS_3"/>
    <property type="match status" value="1"/>
</dbReference>
<evidence type="ECO:0000256" key="5">
    <source>
        <dbReference type="ARBA" id="ARBA00022777"/>
    </source>
</evidence>
<dbReference type="InterPro" id="IPR013656">
    <property type="entry name" value="PAS_4"/>
</dbReference>
<dbReference type="SMART" id="SM00387">
    <property type="entry name" value="HATPase_c"/>
    <property type="match status" value="1"/>
</dbReference>
<evidence type="ECO:0000313" key="11">
    <source>
        <dbReference type="Proteomes" id="UP001139103"/>
    </source>
</evidence>
<dbReference type="Pfam" id="PF00512">
    <property type="entry name" value="HisKA"/>
    <property type="match status" value="1"/>
</dbReference>
<dbReference type="InterPro" id="IPR036890">
    <property type="entry name" value="HATPase_C_sf"/>
</dbReference>
<proteinExistence type="predicted"/>
<dbReference type="InterPro" id="IPR000014">
    <property type="entry name" value="PAS"/>
</dbReference>
<dbReference type="PROSITE" id="PS50112">
    <property type="entry name" value="PAS"/>
    <property type="match status" value="1"/>
</dbReference>
<feature type="region of interest" description="Disordered" evidence="6">
    <location>
        <begin position="1"/>
        <end position="21"/>
    </location>
</feature>
<dbReference type="SMART" id="SM00091">
    <property type="entry name" value="PAS"/>
    <property type="match status" value="4"/>
</dbReference>
<dbReference type="InterPro" id="IPR004358">
    <property type="entry name" value="Sig_transdc_His_kin-like_C"/>
</dbReference>
<organism evidence="10 11">
    <name type="scientific">Blastopirellula sediminis</name>
    <dbReference type="NCBI Taxonomy" id="2894196"/>
    <lineage>
        <taxon>Bacteria</taxon>
        <taxon>Pseudomonadati</taxon>
        <taxon>Planctomycetota</taxon>
        <taxon>Planctomycetia</taxon>
        <taxon>Pirellulales</taxon>
        <taxon>Pirellulaceae</taxon>
        <taxon>Blastopirellula</taxon>
    </lineage>
</organism>
<dbReference type="InterPro" id="IPR035965">
    <property type="entry name" value="PAS-like_dom_sf"/>
</dbReference>
<keyword evidence="11" id="KW-1185">Reference proteome</keyword>
<dbReference type="Pfam" id="PF08448">
    <property type="entry name" value="PAS_4"/>
    <property type="match status" value="2"/>
</dbReference>
<dbReference type="NCBIfam" id="TIGR00229">
    <property type="entry name" value="sensory_box"/>
    <property type="match status" value="1"/>
</dbReference>
<dbReference type="Gene3D" id="2.10.70.100">
    <property type="match status" value="1"/>
</dbReference>
<evidence type="ECO:0000259" key="7">
    <source>
        <dbReference type="PROSITE" id="PS50109"/>
    </source>
</evidence>
<evidence type="ECO:0000259" key="9">
    <source>
        <dbReference type="PROSITE" id="PS50113"/>
    </source>
</evidence>
<dbReference type="InterPro" id="IPR003594">
    <property type="entry name" value="HATPase_dom"/>
</dbReference>
<dbReference type="PROSITE" id="PS50109">
    <property type="entry name" value="HIS_KIN"/>
    <property type="match status" value="1"/>
</dbReference>
<dbReference type="InterPro" id="IPR003661">
    <property type="entry name" value="HisK_dim/P_dom"/>
</dbReference>
<dbReference type="InterPro" id="IPR001610">
    <property type="entry name" value="PAC"/>
</dbReference>
<feature type="compositionally biased region" description="Polar residues" evidence="6">
    <location>
        <begin position="1"/>
        <end position="12"/>
    </location>
</feature>
<name>A0A9X1SLB7_9BACT</name>
<dbReference type="AlphaFoldDB" id="A0A9X1SLB7"/>
<dbReference type="CDD" id="cd00082">
    <property type="entry name" value="HisKA"/>
    <property type="match status" value="1"/>
</dbReference>
<comment type="catalytic activity">
    <reaction evidence="1">
        <text>ATP + protein L-histidine = ADP + protein N-phospho-L-histidine.</text>
        <dbReference type="EC" id="2.7.13.3"/>
    </reaction>
</comment>
<gene>
    <name evidence="10" type="ORF">LOC68_19180</name>
</gene>
<evidence type="ECO:0000259" key="8">
    <source>
        <dbReference type="PROSITE" id="PS50112"/>
    </source>
</evidence>
<dbReference type="EC" id="2.7.13.3" evidence="2"/>
<dbReference type="SUPFAM" id="SSF55874">
    <property type="entry name" value="ATPase domain of HSP90 chaperone/DNA topoisomerase II/histidine kinase"/>
    <property type="match status" value="1"/>
</dbReference>
<dbReference type="RefSeq" id="WP_230221737.1">
    <property type="nucleotide sequence ID" value="NZ_JAJKFT010000010.1"/>
</dbReference>
<keyword evidence="5" id="KW-0418">Kinase</keyword>
<dbReference type="SUPFAM" id="SSF55785">
    <property type="entry name" value="PYP-like sensor domain (PAS domain)"/>
    <property type="match status" value="4"/>
</dbReference>
<feature type="domain" description="PAC" evidence="9">
    <location>
        <begin position="229"/>
        <end position="281"/>
    </location>
</feature>
<evidence type="ECO:0000313" key="10">
    <source>
        <dbReference type="EMBL" id="MCC9630524.1"/>
    </source>
</evidence>
<dbReference type="PANTHER" id="PTHR43304">
    <property type="entry name" value="PHYTOCHROME-LIKE PROTEIN CPH1"/>
    <property type="match status" value="1"/>
</dbReference>
<reference evidence="10" key="1">
    <citation type="submission" date="2021-11" db="EMBL/GenBank/DDBJ databases">
        <title>Genome sequence.</title>
        <authorList>
            <person name="Sun Q."/>
        </authorList>
    </citation>
    <scope>NUCLEOTIDE SEQUENCE</scope>
    <source>
        <strain evidence="10">JC732</strain>
    </source>
</reference>
<dbReference type="Gene3D" id="3.30.450.20">
    <property type="entry name" value="PAS domain"/>
    <property type="match status" value="4"/>
</dbReference>
<dbReference type="InterPro" id="IPR052162">
    <property type="entry name" value="Sensor_kinase/Photoreceptor"/>
</dbReference>
<dbReference type="InterPro" id="IPR036097">
    <property type="entry name" value="HisK_dim/P_sf"/>
</dbReference>
<dbReference type="SMART" id="SM00086">
    <property type="entry name" value="PAC"/>
    <property type="match status" value="2"/>
</dbReference>
<dbReference type="GO" id="GO:0000155">
    <property type="term" value="F:phosphorelay sensor kinase activity"/>
    <property type="evidence" value="ECO:0007669"/>
    <property type="project" value="InterPro"/>
</dbReference>
<evidence type="ECO:0000256" key="2">
    <source>
        <dbReference type="ARBA" id="ARBA00012438"/>
    </source>
</evidence>
<feature type="domain" description="PAC" evidence="9">
    <location>
        <begin position="343"/>
        <end position="410"/>
    </location>
</feature>
<dbReference type="PANTHER" id="PTHR43304:SF1">
    <property type="entry name" value="PAC DOMAIN-CONTAINING PROTEIN"/>
    <property type="match status" value="1"/>
</dbReference>
<protein>
    <recommendedName>
        <fullName evidence="2">histidine kinase</fullName>
        <ecNumber evidence="2">2.7.13.3</ecNumber>
    </recommendedName>
</protein>
<dbReference type="PRINTS" id="PR00344">
    <property type="entry name" value="BCTRLSENSOR"/>
</dbReference>
<keyword evidence="4" id="KW-0808">Transferase</keyword>
<evidence type="ECO:0000256" key="6">
    <source>
        <dbReference type="SAM" id="MobiDB-lite"/>
    </source>
</evidence>
<evidence type="ECO:0000256" key="4">
    <source>
        <dbReference type="ARBA" id="ARBA00022679"/>
    </source>
</evidence>
<dbReference type="EMBL" id="JAJKFT010000010">
    <property type="protein sequence ID" value="MCC9630524.1"/>
    <property type="molecule type" value="Genomic_DNA"/>
</dbReference>
<dbReference type="InterPro" id="IPR013655">
    <property type="entry name" value="PAS_fold_3"/>
</dbReference>
<sequence length="782" mass="87148">MERTFSNNTQLRMSRETLPGGIRTSKQLQQESDSLALDCSPYPTLICNELGAIKYLNHALASVWGFEDANGLIGREVRELWREGEAINGLLQEAMTTGNSAETLEARHSQGTTFFVEAIARRLQARRNESASVALYMTPTTSDVFQLQQELCESKRRLEESHEIAKIGNWELDLLGNVLTWSDQVFDIFEVAREEFGGDYEYFLSLVVPDDRALVNDSFLDSLGKSRSYEVTHRIRTSAGKVKWVNERCKTFIDCNGEPIRCMGTVQDVTAQVETQRALQVANARMRSIIDSHYGFVGLLDLNGGLIEINATPFKSDVVNRHDVLGKALWDTEWFSHCRTTSQQIRSAVLQAQDGQSLRFEIDIRCCLNELRTHDISFEPLLDSEGKIVNVVAYAVDISQRKQAEVLLRESENFTRSTLDALSAEIAVLDEMGIISHVNRAWTEFAASCCTYWHTAPKGTNYLELCRRAGAIGIKSASQLAQGIDDILRGRRSEFTVEHCCQSASGQQWFLSRGTQYPGQERVVIVHADITSVKMAESQMEELRSQLVHASRIATMGEMAAGIAHELNQPLSAIRLYAEGGADGISKGTLNDSAIADMLANIAGLATRCGQVIRGLREFAMREEQTRITIDVRDVIHEVLQFMGHECRCTGVSYSLNLGDEAQLVMANPIQLQQVVVNLIRNAIEAQAGQNRLARIEICARSIEERQVEISVKDNGPGMTPETRSRLFDPFFTTKPSNLGMGLKISQSILRDHGGKIDCTSDAEHGTTFLVRLPLAENVQND</sequence>
<comment type="caution">
    <text evidence="10">The sequence shown here is derived from an EMBL/GenBank/DDBJ whole genome shotgun (WGS) entry which is preliminary data.</text>
</comment>
<evidence type="ECO:0000256" key="1">
    <source>
        <dbReference type="ARBA" id="ARBA00000085"/>
    </source>
</evidence>
<dbReference type="Gene3D" id="3.30.565.10">
    <property type="entry name" value="Histidine kinase-like ATPase, C-terminal domain"/>
    <property type="match status" value="1"/>
</dbReference>
<accession>A0A9X1SLB7</accession>
<dbReference type="Pfam" id="PF02518">
    <property type="entry name" value="HATPase_c"/>
    <property type="match status" value="1"/>
</dbReference>
<dbReference type="CDD" id="cd00130">
    <property type="entry name" value="PAS"/>
    <property type="match status" value="1"/>
</dbReference>
<feature type="domain" description="PAS" evidence="8">
    <location>
        <begin position="154"/>
        <end position="226"/>
    </location>
</feature>
<feature type="domain" description="Histidine kinase" evidence="7">
    <location>
        <begin position="562"/>
        <end position="777"/>
    </location>
</feature>
<dbReference type="SUPFAM" id="SSF47384">
    <property type="entry name" value="Homodimeric domain of signal transducing histidine kinase"/>
    <property type="match status" value="1"/>
</dbReference>
<dbReference type="InterPro" id="IPR000700">
    <property type="entry name" value="PAS-assoc_C"/>
</dbReference>
<dbReference type="Gene3D" id="1.10.287.130">
    <property type="match status" value="1"/>
</dbReference>
<dbReference type="Proteomes" id="UP001139103">
    <property type="component" value="Unassembled WGS sequence"/>
</dbReference>
<evidence type="ECO:0000256" key="3">
    <source>
        <dbReference type="ARBA" id="ARBA00022553"/>
    </source>
</evidence>
<dbReference type="PROSITE" id="PS50113">
    <property type="entry name" value="PAC"/>
    <property type="match status" value="2"/>
</dbReference>
<keyword evidence="3" id="KW-0597">Phosphoprotein</keyword>